<protein>
    <submittedName>
        <fullName evidence="2">Uncharacterized protein</fullName>
    </submittedName>
</protein>
<sequence>RKNLCQLTVLNPHKIENQQPQEAEKEPHPRTKKTHHGGSALANFQSVDPLGLECPQCPWGLWVRQNTHPDAALL</sequence>
<accession>A0A9X9PUM5</accession>
<name>A0A9X9PUM5_GULGU</name>
<keyword evidence="3" id="KW-1185">Reference proteome</keyword>
<dbReference type="AlphaFoldDB" id="A0A9X9PUM5"/>
<evidence type="ECO:0000313" key="2">
    <source>
        <dbReference type="EMBL" id="VCW67144.1"/>
    </source>
</evidence>
<comment type="caution">
    <text evidence="2">The sequence shown here is derived from an EMBL/GenBank/DDBJ whole genome shotgun (WGS) entry which is preliminary data.</text>
</comment>
<reference evidence="2 3" key="1">
    <citation type="submission" date="2018-10" db="EMBL/GenBank/DDBJ databases">
        <authorList>
            <person name="Ekblom R."/>
            <person name="Jareborg N."/>
        </authorList>
    </citation>
    <scope>NUCLEOTIDE SEQUENCE [LARGE SCALE GENOMIC DNA]</scope>
    <source>
        <tissue evidence="2">Muscle</tissue>
    </source>
</reference>
<feature type="non-terminal residue" evidence="2">
    <location>
        <position position="74"/>
    </location>
</feature>
<dbReference type="EMBL" id="CYRY02002449">
    <property type="protein sequence ID" value="VCW67144.1"/>
    <property type="molecule type" value="Genomic_DNA"/>
</dbReference>
<proteinExistence type="predicted"/>
<evidence type="ECO:0000313" key="3">
    <source>
        <dbReference type="Proteomes" id="UP000269945"/>
    </source>
</evidence>
<organism evidence="2 3">
    <name type="scientific">Gulo gulo</name>
    <name type="common">Wolverine</name>
    <name type="synonym">Gluton</name>
    <dbReference type="NCBI Taxonomy" id="48420"/>
    <lineage>
        <taxon>Eukaryota</taxon>
        <taxon>Metazoa</taxon>
        <taxon>Chordata</taxon>
        <taxon>Craniata</taxon>
        <taxon>Vertebrata</taxon>
        <taxon>Euteleostomi</taxon>
        <taxon>Mammalia</taxon>
        <taxon>Eutheria</taxon>
        <taxon>Laurasiatheria</taxon>
        <taxon>Carnivora</taxon>
        <taxon>Caniformia</taxon>
        <taxon>Musteloidea</taxon>
        <taxon>Mustelidae</taxon>
        <taxon>Guloninae</taxon>
        <taxon>Gulo</taxon>
    </lineage>
</organism>
<gene>
    <name evidence="2" type="ORF">BN2614_LOCUS1</name>
</gene>
<dbReference type="Proteomes" id="UP000269945">
    <property type="component" value="Unassembled WGS sequence"/>
</dbReference>
<evidence type="ECO:0000256" key="1">
    <source>
        <dbReference type="SAM" id="MobiDB-lite"/>
    </source>
</evidence>
<feature type="region of interest" description="Disordered" evidence="1">
    <location>
        <begin position="1"/>
        <end position="44"/>
    </location>
</feature>